<dbReference type="EMBL" id="JANSHE010004270">
    <property type="protein sequence ID" value="KAJ2979226.1"/>
    <property type="molecule type" value="Genomic_DNA"/>
</dbReference>
<proteinExistence type="predicted"/>
<evidence type="ECO:0000313" key="1">
    <source>
        <dbReference type="EMBL" id="KAJ2979226.1"/>
    </source>
</evidence>
<reference evidence="1" key="1">
    <citation type="submission" date="2022-08" db="EMBL/GenBank/DDBJ databases">
        <title>Genome Sequence of Pycnoporus sanguineus.</title>
        <authorList>
            <person name="Buettner E."/>
        </authorList>
    </citation>
    <scope>NUCLEOTIDE SEQUENCE</scope>
    <source>
        <strain evidence="1">CG-C14</strain>
    </source>
</reference>
<sequence>MPMDDTIELGSDTDSDIQARWDPSDWIGRGLAYPANDTPAVVLAGRRLALAIPSRYEGLLPHPELSIDAFLEAHLPTQRSGLVSSTSMELFSKDAPNEDLAKIVHRPIPPSRVLKTLQQTFGQAWFDGARSVVDPYYKRSRLPLYAVSYWLELDRAIVKRAEWEACDQWLQKKSYPGSRHG</sequence>
<comment type="caution">
    <text evidence="1">The sequence shown here is derived from an EMBL/GenBank/DDBJ whole genome shotgun (WGS) entry which is preliminary data.</text>
</comment>
<accession>A0ACC1NL31</accession>
<dbReference type="Proteomes" id="UP001144978">
    <property type="component" value="Unassembled WGS sequence"/>
</dbReference>
<gene>
    <name evidence="1" type="ORF">NUW54_g11171</name>
</gene>
<protein>
    <submittedName>
        <fullName evidence="1">Uncharacterized protein</fullName>
    </submittedName>
</protein>
<keyword evidence="2" id="KW-1185">Reference proteome</keyword>
<evidence type="ECO:0000313" key="2">
    <source>
        <dbReference type="Proteomes" id="UP001144978"/>
    </source>
</evidence>
<organism evidence="1 2">
    <name type="scientific">Trametes sanguinea</name>
    <dbReference type="NCBI Taxonomy" id="158606"/>
    <lineage>
        <taxon>Eukaryota</taxon>
        <taxon>Fungi</taxon>
        <taxon>Dikarya</taxon>
        <taxon>Basidiomycota</taxon>
        <taxon>Agaricomycotina</taxon>
        <taxon>Agaricomycetes</taxon>
        <taxon>Polyporales</taxon>
        <taxon>Polyporaceae</taxon>
        <taxon>Trametes</taxon>
    </lineage>
</organism>
<name>A0ACC1NL31_9APHY</name>